<proteinExistence type="inferred from homology"/>
<evidence type="ECO:0000256" key="10">
    <source>
        <dbReference type="PROSITE-ProRule" id="PRU01193"/>
    </source>
</evidence>
<dbReference type="Pfam" id="PF00571">
    <property type="entry name" value="CBS"/>
    <property type="match status" value="2"/>
</dbReference>
<dbReference type="STRING" id="81857.IV38_GL001174"/>
<comment type="subcellular location">
    <subcellularLocation>
        <location evidence="1">Cell membrane</location>
        <topology evidence="1">Multi-pass membrane protein</topology>
    </subcellularLocation>
</comment>
<evidence type="ECO:0000256" key="6">
    <source>
        <dbReference type="ARBA" id="ARBA00022989"/>
    </source>
</evidence>
<evidence type="ECO:0000259" key="12">
    <source>
        <dbReference type="PROSITE" id="PS51371"/>
    </source>
</evidence>
<evidence type="ECO:0000256" key="9">
    <source>
        <dbReference type="PROSITE-ProRule" id="PRU00703"/>
    </source>
</evidence>
<accession>A0A0R2FJZ6</accession>
<dbReference type="SUPFAM" id="SSF56176">
    <property type="entry name" value="FAD-binding/transporter-associated domain-like"/>
    <property type="match status" value="1"/>
</dbReference>
<evidence type="ECO:0000313" key="17">
    <source>
        <dbReference type="Proteomes" id="UP000051751"/>
    </source>
</evidence>
<feature type="domain" description="CBS" evidence="12">
    <location>
        <begin position="220"/>
        <end position="280"/>
    </location>
</feature>
<dbReference type="InterPro" id="IPR046342">
    <property type="entry name" value="CBS_dom_sf"/>
</dbReference>
<dbReference type="InterPro" id="IPR005170">
    <property type="entry name" value="Transptr-assoc_dom"/>
</dbReference>
<comment type="caution">
    <text evidence="14">The sequence shown here is derived from an EMBL/GenBank/DDBJ whole genome shotgun (WGS) entry which is preliminary data.</text>
</comment>
<dbReference type="Pfam" id="PF03471">
    <property type="entry name" value="CorC_HlyC"/>
    <property type="match status" value="1"/>
</dbReference>
<dbReference type="PANTHER" id="PTHR43099:SF2">
    <property type="entry name" value="UPF0053 PROTEIN YRKA"/>
    <property type="match status" value="1"/>
</dbReference>
<evidence type="ECO:0000256" key="5">
    <source>
        <dbReference type="ARBA" id="ARBA00022737"/>
    </source>
</evidence>
<evidence type="ECO:0000256" key="2">
    <source>
        <dbReference type="ARBA" id="ARBA00006337"/>
    </source>
</evidence>
<name>A0A0R2FJZ6_9LACO</name>
<keyword evidence="5" id="KW-0677">Repeat</keyword>
<evidence type="ECO:0000256" key="1">
    <source>
        <dbReference type="ARBA" id="ARBA00004651"/>
    </source>
</evidence>
<evidence type="ECO:0000313" key="14">
    <source>
        <dbReference type="EMBL" id="KRN28961.1"/>
    </source>
</evidence>
<dbReference type="InterPro" id="IPR002550">
    <property type="entry name" value="CNNM"/>
</dbReference>
<feature type="domain" description="CNNM transmembrane" evidence="13">
    <location>
        <begin position="1"/>
        <end position="201"/>
    </location>
</feature>
<dbReference type="SMART" id="SM01091">
    <property type="entry name" value="CorC_HlyC"/>
    <property type="match status" value="1"/>
</dbReference>
<dbReference type="EMBL" id="JQAZ01000002">
    <property type="protein sequence ID" value="KRN32629.1"/>
    <property type="molecule type" value="Genomic_DNA"/>
</dbReference>
<organism evidence="14 17">
    <name type="scientific">Lactobacillus selangorensis</name>
    <dbReference type="NCBI Taxonomy" id="81857"/>
    <lineage>
        <taxon>Bacteria</taxon>
        <taxon>Bacillati</taxon>
        <taxon>Bacillota</taxon>
        <taxon>Bacilli</taxon>
        <taxon>Lactobacillales</taxon>
        <taxon>Lactobacillaceae</taxon>
        <taxon>Lactobacillus</taxon>
    </lineage>
</organism>
<keyword evidence="16" id="KW-1185">Reference proteome</keyword>
<keyword evidence="3" id="KW-1003">Cell membrane</keyword>
<dbReference type="InterPro" id="IPR016169">
    <property type="entry name" value="FAD-bd_PCMH_sub2"/>
</dbReference>
<gene>
    <name evidence="14" type="ORF">IV38_GL001174</name>
    <name evidence="15" type="ORF">IV40_GL000679</name>
</gene>
<dbReference type="Pfam" id="PF01595">
    <property type="entry name" value="CNNM"/>
    <property type="match status" value="1"/>
</dbReference>
<evidence type="ECO:0000256" key="7">
    <source>
        <dbReference type="ARBA" id="ARBA00023122"/>
    </source>
</evidence>
<dbReference type="InterPro" id="IPR036318">
    <property type="entry name" value="FAD-bd_PCMH-like_sf"/>
</dbReference>
<evidence type="ECO:0000256" key="3">
    <source>
        <dbReference type="ARBA" id="ARBA00022475"/>
    </source>
</evidence>
<dbReference type="Proteomes" id="UP000051645">
    <property type="component" value="Unassembled WGS sequence"/>
</dbReference>
<protein>
    <submittedName>
        <fullName evidence="14">HemolysinC family Mg(2+) Co(2+) transport protein</fullName>
    </submittedName>
</protein>
<evidence type="ECO:0000259" key="13">
    <source>
        <dbReference type="PROSITE" id="PS51846"/>
    </source>
</evidence>
<keyword evidence="7 9" id="KW-0129">CBS domain</keyword>
<keyword evidence="6 10" id="KW-1133">Transmembrane helix</keyword>
<dbReference type="PROSITE" id="PS51371">
    <property type="entry name" value="CBS"/>
    <property type="match status" value="2"/>
</dbReference>
<evidence type="ECO:0000313" key="15">
    <source>
        <dbReference type="EMBL" id="KRN32629.1"/>
    </source>
</evidence>
<evidence type="ECO:0000256" key="11">
    <source>
        <dbReference type="SAM" id="Phobius"/>
    </source>
</evidence>
<evidence type="ECO:0000256" key="4">
    <source>
        <dbReference type="ARBA" id="ARBA00022692"/>
    </source>
</evidence>
<dbReference type="RefSeq" id="WP_057768892.1">
    <property type="nucleotide sequence ID" value="NZ_JQAT01000002.1"/>
</dbReference>
<dbReference type="InterPro" id="IPR000644">
    <property type="entry name" value="CBS_dom"/>
</dbReference>
<dbReference type="PATRIC" id="fig|81857.3.peg.1180"/>
<feature type="domain" description="CBS" evidence="12">
    <location>
        <begin position="285"/>
        <end position="342"/>
    </location>
</feature>
<keyword evidence="8 10" id="KW-0472">Membrane</keyword>
<evidence type="ECO:0000313" key="16">
    <source>
        <dbReference type="Proteomes" id="UP000051645"/>
    </source>
</evidence>
<dbReference type="InterPro" id="IPR044751">
    <property type="entry name" value="Ion_transp-like_CBS"/>
</dbReference>
<dbReference type="Proteomes" id="UP000051751">
    <property type="component" value="Unassembled WGS sequence"/>
</dbReference>
<comment type="similarity">
    <text evidence="2">Belongs to the UPF0053 family.</text>
</comment>
<dbReference type="Gene3D" id="3.30.465.10">
    <property type="match status" value="1"/>
</dbReference>
<dbReference type="SUPFAM" id="SSF54631">
    <property type="entry name" value="CBS-domain pair"/>
    <property type="match status" value="1"/>
</dbReference>
<dbReference type="Gene3D" id="3.10.580.10">
    <property type="entry name" value="CBS-domain"/>
    <property type="match status" value="1"/>
</dbReference>
<dbReference type="EMBL" id="JQAT01000002">
    <property type="protein sequence ID" value="KRN28961.1"/>
    <property type="molecule type" value="Genomic_DNA"/>
</dbReference>
<feature type="transmembrane region" description="Helical" evidence="11">
    <location>
        <begin position="7"/>
        <end position="28"/>
    </location>
</feature>
<dbReference type="GO" id="GO:0005886">
    <property type="term" value="C:plasma membrane"/>
    <property type="evidence" value="ECO:0007669"/>
    <property type="project" value="UniProtKB-SubCell"/>
</dbReference>
<dbReference type="AlphaFoldDB" id="A0A0R2FJZ6"/>
<dbReference type="GO" id="GO:0050660">
    <property type="term" value="F:flavin adenine dinucleotide binding"/>
    <property type="evidence" value="ECO:0007669"/>
    <property type="project" value="InterPro"/>
</dbReference>
<dbReference type="CDD" id="cd04590">
    <property type="entry name" value="CBS_pair_CorC_HlyC_assoc"/>
    <property type="match status" value="1"/>
</dbReference>
<dbReference type="OrthoDB" id="9798188at2"/>
<keyword evidence="4 10" id="KW-0812">Transmembrane</keyword>
<sequence>MNLWINWICIIIVGFIAGVFVAAEFSVLKVRPSYLQELSDQGNKTARVTLHLLNKLNDTLSTTQVAITFTGIIMGAIGESTVSETIIRLFSLFHIELAENWLLSAVSVIILTYLEVVLTELVPKSIAIDQPNKTAMLITRPVQGFEKIAYPLVWFMSISAADVLKLLGFTVAQEGEEIYTQAEILGITKAAVKGGTLEPADAAFVSRGFSFNDQQAKDIMIDRTAVTFLDQSDTVQTAYHAYLKTGFTRFPVTEEHDKDRVTGYVYSYDLAKAVQNDNAQTLSELTRPLIKVAETLNIGSIYRRMRQENSPIALVVDEYGGTAGMITDEDITEEIMGDFEDENDPANRKVVHHQDGSDTVSGKITLHDFERLFKTPIPSFSESPSVTLSGYITEQQPHIQAGDTFTVGPFTLEAIRIKNHRIQQFKVTHRKKEEQA</sequence>
<dbReference type="InterPro" id="IPR051676">
    <property type="entry name" value="UPF0053_domain"/>
</dbReference>
<reference evidence="16 17" key="1">
    <citation type="journal article" date="2015" name="Genome Announc.">
        <title>Expanding the biotechnology potential of lactobacilli through comparative genomics of 213 strains and associated genera.</title>
        <authorList>
            <person name="Sun Z."/>
            <person name="Harris H.M."/>
            <person name="McCann A."/>
            <person name="Guo C."/>
            <person name="Argimon S."/>
            <person name="Zhang W."/>
            <person name="Yang X."/>
            <person name="Jeffery I.B."/>
            <person name="Cooney J.C."/>
            <person name="Kagawa T.F."/>
            <person name="Liu W."/>
            <person name="Song Y."/>
            <person name="Salvetti E."/>
            <person name="Wrobel A."/>
            <person name="Rasinkangas P."/>
            <person name="Parkhill J."/>
            <person name="Rea M.C."/>
            <person name="O'Sullivan O."/>
            <person name="Ritari J."/>
            <person name="Douillard F.P."/>
            <person name="Paul Ross R."/>
            <person name="Yang R."/>
            <person name="Briner A.E."/>
            <person name="Felis G.E."/>
            <person name="de Vos W.M."/>
            <person name="Barrangou R."/>
            <person name="Klaenhammer T.R."/>
            <person name="Caufield P.W."/>
            <person name="Cui Y."/>
            <person name="Zhang H."/>
            <person name="O'Toole P.W."/>
        </authorList>
    </citation>
    <scope>NUCLEOTIDE SEQUENCE [LARGE SCALE GENOMIC DNA]</scope>
    <source>
        <strain evidence="14 17">ATCC BAA-66</strain>
        <strain evidence="15 16">DSM 13344</strain>
    </source>
</reference>
<dbReference type="PANTHER" id="PTHR43099">
    <property type="entry name" value="UPF0053 PROTEIN YRKA"/>
    <property type="match status" value="1"/>
</dbReference>
<dbReference type="PROSITE" id="PS51846">
    <property type="entry name" value="CNNM"/>
    <property type="match status" value="1"/>
</dbReference>
<evidence type="ECO:0000256" key="8">
    <source>
        <dbReference type="ARBA" id="ARBA00023136"/>
    </source>
</evidence>